<dbReference type="PANTHER" id="PTHR42681">
    <property type="entry name" value="MALONYL-COA-ACYL CARRIER PROTEIN TRANSACYLASE, MITOCHONDRIAL"/>
    <property type="match status" value="1"/>
</dbReference>
<evidence type="ECO:0000256" key="4">
    <source>
        <dbReference type="ARBA" id="ARBA00048462"/>
    </source>
</evidence>
<evidence type="ECO:0000256" key="1">
    <source>
        <dbReference type="ARBA" id="ARBA00013258"/>
    </source>
</evidence>
<dbReference type="InterPro" id="IPR014043">
    <property type="entry name" value="Acyl_transferase_dom"/>
</dbReference>
<dbReference type="GO" id="GO:0005829">
    <property type="term" value="C:cytosol"/>
    <property type="evidence" value="ECO:0007669"/>
    <property type="project" value="TreeGrafter"/>
</dbReference>
<dbReference type="Gene3D" id="3.40.366.10">
    <property type="entry name" value="Malonyl-Coenzyme A Acyl Carrier Protein, domain 2"/>
    <property type="match status" value="1"/>
</dbReference>
<gene>
    <name evidence="6" type="ordered locus">XBJ1_2696</name>
</gene>
<proteinExistence type="predicted"/>
<name>D3V7K8_XENBS</name>
<dbReference type="PANTHER" id="PTHR42681:SF1">
    <property type="entry name" value="MALONYL-COA-ACYL CARRIER PROTEIN TRANSACYLASE, MITOCHONDRIAL"/>
    <property type="match status" value="1"/>
</dbReference>
<dbReference type="KEGG" id="xbo:XBJ1_2696"/>
<feature type="domain" description="Malonyl-CoA:ACP transacylase (MAT)" evidence="5">
    <location>
        <begin position="13"/>
        <end position="300"/>
    </location>
</feature>
<dbReference type="SUPFAM" id="SSF55048">
    <property type="entry name" value="Probable ACP-binding domain of malonyl-CoA ACP transacylase"/>
    <property type="match status" value="1"/>
</dbReference>
<reference evidence="6" key="1">
    <citation type="journal article" date="2011" name="PLoS ONE">
        <title>The entomopathogenic bacterial endosymbionts xenorhabdus and photorhabdus: convergent lifestyles from divergent genomes.</title>
        <authorList>
            <person name="Chaston J.M."/>
            <person name="Suen G."/>
            <person name="Tucker S.L."/>
            <person name="Andersen A.W."/>
            <person name="Bhasin A."/>
            <person name="Bode E."/>
            <person name="Bode H.B."/>
            <person name="Brachmann A.O."/>
            <person name="Cowles C.E."/>
            <person name="Cowles K.N."/>
            <person name="Darby C."/>
            <person name="de Leon L."/>
            <person name="Drace K."/>
            <person name="Du Z."/>
            <person name="Givaudan A."/>
            <person name="Herbert Tran E.E."/>
            <person name="Jewell K.A."/>
            <person name="Knack J.J."/>
            <person name="Krasomil-Osterfeld K.C."/>
            <person name="Kukor R."/>
            <person name="Lanois A."/>
            <person name="Latreille P."/>
            <person name="Leimgruber N.K."/>
            <person name="Lipke C.M."/>
            <person name="Liu R."/>
            <person name="Lu X."/>
            <person name="Martens E.C."/>
            <person name="Marri P.R."/>
            <person name="Medigue C."/>
            <person name="Menard M.L."/>
            <person name="Miller N.M."/>
            <person name="Morales-Soto N."/>
            <person name="Norton S."/>
            <person name="Ogier J.C."/>
            <person name="Orchard S.S."/>
            <person name="Park D."/>
            <person name="Park Y."/>
            <person name="Qurollo B.A."/>
            <person name="Sugar D.R."/>
            <person name="Richards G.R."/>
            <person name="Rouy Z."/>
            <person name="Slominski B."/>
            <person name="Slominski K."/>
            <person name="Snyder H."/>
            <person name="Tjaden B.C."/>
            <person name="van der Hoeven R."/>
            <person name="Welch R.D."/>
            <person name="Wheeler C."/>
            <person name="Xiang B."/>
            <person name="Barbazuk B."/>
            <person name="Gaudriault S."/>
            <person name="Goodner B."/>
            <person name="Slater S.C."/>
            <person name="Forst S."/>
            <person name="Goldman B.S."/>
            <person name="Goodrich-Blair H."/>
        </authorList>
    </citation>
    <scope>NUCLEOTIDE SEQUENCE [LARGE SCALE GENOMIC DNA]</scope>
    <source>
        <strain evidence="6">SS-2004</strain>
    </source>
</reference>
<dbReference type="InterPro" id="IPR001227">
    <property type="entry name" value="Ac_transferase_dom_sf"/>
</dbReference>
<dbReference type="Gene3D" id="3.30.70.250">
    <property type="entry name" value="Malonyl-CoA ACP transacylase, ACP-binding"/>
    <property type="match status" value="1"/>
</dbReference>
<dbReference type="GO" id="GO:0004314">
    <property type="term" value="F:[acyl-carrier-protein] S-malonyltransferase activity"/>
    <property type="evidence" value="ECO:0007669"/>
    <property type="project" value="UniProtKB-EC"/>
</dbReference>
<dbReference type="InterPro" id="IPR050858">
    <property type="entry name" value="Mal-CoA-ACP_Trans/PKS_FabD"/>
</dbReference>
<dbReference type="InterPro" id="IPR016035">
    <property type="entry name" value="Acyl_Trfase/lysoPLipase"/>
</dbReference>
<dbReference type="STRING" id="406818.XBJ1_2696"/>
<dbReference type="PATRIC" id="fig|406818.4.peg.2431"/>
<evidence type="ECO:0000256" key="3">
    <source>
        <dbReference type="ARBA" id="ARBA00023315"/>
    </source>
</evidence>
<dbReference type="Proteomes" id="UP000002045">
    <property type="component" value="Chromosome"/>
</dbReference>
<dbReference type="RefSeq" id="WP_012989108.1">
    <property type="nucleotide sequence ID" value="NC_013892.1"/>
</dbReference>
<organism evidence="6 7">
    <name type="scientific">Xenorhabdus bovienii (strain SS-2004)</name>
    <name type="common">Xenorhabdus nematophila subsp. bovienii</name>
    <dbReference type="NCBI Taxonomy" id="406818"/>
    <lineage>
        <taxon>Bacteria</taxon>
        <taxon>Pseudomonadati</taxon>
        <taxon>Pseudomonadota</taxon>
        <taxon>Gammaproteobacteria</taxon>
        <taxon>Enterobacterales</taxon>
        <taxon>Morganellaceae</taxon>
        <taxon>Xenorhabdus</taxon>
    </lineage>
</organism>
<dbReference type="SUPFAM" id="SSF52151">
    <property type="entry name" value="FabD/lysophospholipase-like"/>
    <property type="match status" value="1"/>
</dbReference>
<evidence type="ECO:0000313" key="6">
    <source>
        <dbReference type="EMBL" id="CBJ81820.1"/>
    </source>
</evidence>
<evidence type="ECO:0000313" key="7">
    <source>
        <dbReference type="Proteomes" id="UP000002045"/>
    </source>
</evidence>
<keyword evidence="2 6" id="KW-0808">Transferase</keyword>
<comment type="catalytic activity">
    <reaction evidence="4">
        <text>holo-[ACP] + malonyl-CoA = malonyl-[ACP] + CoA</text>
        <dbReference type="Rhea" id="RHEA:41792"/>
        <dbReference type="Rhea" id="RHEA-COMP:9623"/>
        <dbReference type="Rhea" id="RHEA-COMP:9685"/>
        <dbReference type="ChEBI" id="CHEBI:57287"/>
        <dbReference type="ChEBI" id="CHEBI:57384"/>
        <dbReference type="ChEBI" id="CHEBI:64479"/>
        <dbReference type="ChEBI" id="CHEBI:78449"/>
        <dbReference type="EC" id="2.3.1.39"/>
    </reaction>
</comment>
<evidence type="ECO:0000256" key="2">
    <source>
        <dbReference type="ARBA" id="ARBA00022679"/>
    </source>
</evidence>
<keyword evidence="3 6" id="KW-0012">Acyltransferase</keyword>
<dbReference type="EC" id="2.3.1.39" evidence="1"/>
<dbReference type="GO" id="GO:0006633">
    <property type="term" value="P:fatty acid biosynthetic process"/>
    <property type="evidence" value="ECO:0007669"/>
    <property type="project" value="TreeGrafter"/>
</dbReference>
<dbReference type="AlphaFoldDB" id="D3V7K8"/>
<sequence>MRTVTDSAKTVFLFPGVGAQQPDMFAAFRTYPEYRACLEEVSELSQVDLFSVIHGEQRDTLKQVRIAQLALTATTVAIAGILRTRCGLVPEFMMGHSLGQYPALCAAGYLDLATLTKVVNLRSEVVEACARRYEQGDMCWVLHLPAEVVVQAVDKARKDDGIELYVSAIDAFDQVTVSGVMADIRRFAPRMEALGGLLYPLKIGGPFHSPLMMEAQEKLAALLDFLPDTDKQGTLLSRLVCNVSGAELPAEDLKPSILQHLTSPVQWLRSLQYAAQNGVTRYLEISPKTVLSYLNQRAGLPMQPLCEPDEIFTFAEALSTAESRLERFFRHCYFHLYSSRLPDIKDAAAIAQLRQIRDAVTQRIKGSHLPFEDCGFLHQHTQQWLEMIEGRGDTSLSVEKMKLQSLFDAVGRGV</sequence>
<dbReference type="SMART" id="SM00827">
    <property type="entry name" value="PKS_AT"/>
    <property type="match status" value="1"/>
</dbReference>
<dbReference type="HOGENOM" id="CLU_030558_1_1_6"/>
<dbReference type="InterPro" id="IPR016036">
    <property type="entry name" value="Malonyl_transacylase_ACP-bd"/>
</dbReference>
<protein>
    <recommendedName>
        <fullName evidence="1">[acyl-carrier-protein] S-malonyltransferase</fullName>
        <ecNumber evidence="1">2.3.1.39</ecNumber>
    </recommendedName>
</protein>
<dbReference type="EMBL" id="FN667741">
    <property type="protein sequence ID" value="CBJ81820.1"/>
    <property type="molecule type" value="Genomic_DNA"/>
</dbReference>
<dbReference type="Pfam" id="PF00698">
    <property type="entry name" value="Acyl_transf_1"/>
    <property type="match status" value="1"/>
</dbReference>
<evidence type="ECO:0000259" key="5">
    <source>
        <dbReference type="SMART" id="SM00827"/>
    </source>
</evidence>
<accession>D3V7K8</accession>
<dbReference type="eggNOG" id="COG0331">
    <property type="taxonomic scope" value="Bacteria"/>
</dbReference>